<keyword evidence="2" id="KW-1185">Reference proteome</keyword>
<dbReference type="SUPFAM" id="SSF82171">
    <property type="entry name" value="DPP6 N-terminal domain-like"/>
    <property type="match status" value="1"/>
</dbReference>
<name>K8PE94_9BRAD</name>
<reference evidence="1 2" key="1">
    <citation type="submission" date="2012-04" db="EMBL/GenBank/DDBJ databases">
        <title>The Genome Sequence of Afipia broomeae ATCC 49717.</title>
        <authorList>
            <consortium name="The Broad Institute Genome Sequencing Platform"/>
            <person name="Earl A."/>
            <person name="Ward D."/>
            <person name="Feldgarden M."/>
            <person name="Gevers D."/>
            <person name="Huys G."/>
            <person name="Walker B."/>
            <person name="Young S.K."/>
            <person name="Zeng Q."/>
            <person name="Gargeya S."/>
            <person name="Fitzgerald M."/>
            <person name="Haas B."/>
            <person name="Abouelleil A."/>
            <person name="Alvarado L."/>
            <person name="Arachchi H.M."/>
            <person name="Berlin A."/>
            <person name="Chapman S.B."/>
            <person name="Goldberg J."/>
            <person name="Griggs A."/>
            <person name="Gujja S."/>
            <person name="Hansen M."/>
            <person name="Howarth C."/>
            <person name="Imamovic A."/>
            <person name="Larimer J."/>
            <person name="McCowen C."/>
            <person name="Montmayeur A."/>
            <person name="Murphy C."/>
            <person name="Neiman D."/>
            <person name="Pearson M."/>
            <person name="Priest M."/>
            <person name="Roberts A."/>
            <person name="Saif S."/>
            <person name="Shea T."/>
            <person name="Sisk P."/>
            <person name="Sykes S."/>
            <person name="Wortman J."/>
            <person name="Nusbaum C."/>
            <person name="Birren B."/>
        </authorList>
    </citation>
    <scope>NUCLEOTIDE SEQUENCE [LARGE SCALE GENOMIC DNA]</scope>
    <source>
        <strain evidence="1 2">ATCC 49717</strain>
    </source>
</reference>
<dbReference type="RefSeq" id="WP_006021794.1">
    <property type="nucleotide sequence ID" value="NZ_KB375283.1"/>
</dbReference>
<evidence type="ECO:0000313" key="2">
    <source>
        <dbReference type="Proteomes" id="UP000001096"/>
    </source>
</evidence>
<dbReference type="InterPro" id="IPR014262">
    <property type="entry name" value="HAF_rpt"/>
</dbReference>
<evidence type="ECO:0008006" key="3">
    <source>
        <dbReference type="Google" id="ProtNLM"/>
    </source>
</evidence>
<dbReference type="AlphaFoldDB" id="K8PE94"/>
<dbReference type="Proteomes" id="UP000001096">
    <property type="component" value="Unassembled WGS sequence"/>
</dbReference>
<protein>
    <recommendedName>
        <fullName evidence="3">Autotransporter domain-containing protein</fullName>
    </recommendedName>
</protein>
<dbReference type="EMBL" id="AGWX01000004">
    <property type="protein sequence ID" value="EKS36673.1"/>
    <property type="molecule type" value="Genomic_DNA"/>
</dbReference>
<sequence>MSSGRALAACDTTTPCVTGPINLGVLPGGTASRANFISSDGSVVAGTIVYPGQTNSFVWSNGVMTDIGTVGIVGLGANGTIVAGNVNTTAVTWTSAGGIVALPYYSGGNFSIANAISADGTTVVGYSNDAGGANTYAVRWVNGVVSNLGSLGGIATSIAYDVSANGSVIVGTSYAPNEVNVHGFRWLNGVMTDIGSLGIGDTYAQKVSADGSTVIGQSTGIGFRWNSGTMIPLLLPGGSGSEVAAVTPDGSTVIGSSDDGNGNSHAFRWKNGVVTDLTPIETSPYVYATAVSNNGEVVVGWTGINFSLVNTRAWRWTAATGNVSLNTLLANAGVDMTGIDLRRANAISGDGQFIAGTGLFNSATRAFLVRYDDGAGAIVAGLTSPDAQQQSVTSLSNQRSGIAAQQHGLAAPLLGGDRPTSAGGEAGVFASGGSASAGGTVRYTSANGFSIIGGAAWAREDYANTELKNSWIGAGALQYVYDGFGSAVRPLVEVGGWITPNASLAFSRTYANGAGTAVGVGNTRGDLSYMYGRAGGVFGTGATQIILSGEYGRQELKTAAYAEQLAGNPFNAVVSGGTDAMDVVKMRLQGARDFGKYDATVWGAWAGGFNRSATYVTSVPGIGTLSPGALNNIAWAEYGVRIGYKISETVTADLVANGISGDANLGTRIHGGAGLRVRF</sequence>
<dbReference type="PATRIC" id="fig|883078.3.peg.3196"/>
<dbReference type="eggNOG" id="COG5563">
    <property type="taxonomic scope" value="Bacteria"/>
</dbReference>
<proteinExistence type="predicted"/>
<dbReference type="NCBIfam" id="TIGR02913">
    <property type="entry name" value="HAF_rpt"/>
    <property type="match status" value="4"/>
</dbReference>
<evidence type="ECO:0000313" key="1">
    <source>
        <dbReference type="EMBL" id="EKS36673.1"/>
    </source>
</evidence>
<dbReference type="HOGENOM" id="CLU_404738_0_0_5"/>
<organism evidence="1 2">
    <name type="scientific">Afipia broomeae ATCC 49717</name>
    <dbReference type="NCBI Taxonomy" id="883078"/>
    <lineage>
        <taxon>Bacteria</taxon>
        <taxon>Pseudomonadati</taxon>
        <taxon>Pseudomonadota</taxon>
        <taxon>Alphaproteobacteria</taxon>
        <taxon>Hyphomicrobiales</taxon>
        <taxon>Nitrobacteraceae</taxon>
        <taxon>Afipia</taxon>
    </lineage>
</organism>
<accession>K8PE94</accession>
<gene>
    <name evidence="1" type="ORF">HMPREF9695_03091</name>
</gene>
<comment type="caution">
    <text evidence="1">The sequence shown here is derived from an EMBL/GenBank/DDBJ whole genome shotgun (WGS) entry which is preliminary data.</text>
</comment>